<sequence length="95" mass="11279">MFKVQFRRPNLQFLVVALHFPINFCTYIIFVVLYFIKFYIGILYFVSFSLVFLLLFINRLVIHELKIKWLLVECECNKKANTKAGPSIPSSLNER</sequence>
<keyword evidence="2" id="KW-1185">Reference proteome</keyword>
<name>A0ACB0Y0Y7_MELEN</name>
<evidence type="ECO:0000313" key="1">
    <source>
        <dbReference type="EMBL" id="CAK5025871.1"/>
    </source>
</evidence>
<evidence type="ECO:0000313" key="2">
    <source>
        <dbReference type="Proteomes" id="UP001497535"/>
    </source>
</evidence>
<reference evidence="1" key="1">
    <citation type="submission" date="2023-11" db="EMBL/GenBank/DDBJ databases">
        <authorList>
            <person name="Poullet M."/>
        </authorList>
    </citation>
    <scope>NUCLEOTIDE SEQUENCE</scope>
    <source>
        <strain evidence="1">E1834</strain>
    </source>
</reference>
<gene>
    <name evidence="1" type="ORF">MENTE1834_LOCUS5912</name>
</gene>
<accession>A0ACB0Y0Y7</accession>
<dbReference type="Proteomes" id="UP001497535">
    <property type="component" value="Unassembled WGS sequence"/>
</dbReference>
<comment type="caution">
    <text evidence="1">The sequence shown here is derived from an EMBL/GenBank/DDBJ whole genome shotgun (WGS) entry which is preliminary data.</text>
</comment>
<proteinExistence type="predicted"/>
<dbReference type="EMBL" id="CAVMJV010000004">
    <property type="protein sequence ID" value="CAK5025871.1"/>
    <property type="molecule type" value="Genomic_DNA"/>
</dbReference>
<protein>
    <submittedName>
        <fullName evidence="1">Uncharacterized protein</fullName>
    </submittedName>
</protein>
<organism evidence="1 2">
    <name type="scientific">Meloidogyne enterolobii</name>
    <name type="common">Root-knot nematode worm</name>
    <name type="synonym">Meloidogyne mayaguensis</name>
    <dbReference type="NCBI Taxonomy" id="390850"/>
    <lineage>
        <taxon>Eukaryota</taxon>
        <taxon>Metazoa</taxon>
        <taxon>Ecdysozoa</taxon>
        <taxon>Nematoda</taxon>
        <taxon>Chromadorea</taxon>
        <taxon>Rhabditida</taxon>
        <taxon>Tylenchina</taxon>
        <taxon>Tylenchomorpha</taxon>
        <taxon>Tylenchoidea</taxon>
        <taxon>Meloidogynidae</taxon>
        <taxon>Meloidogyninae</taxon>
        <taxon>Meloidogyne</taxon>
    </lineage>
</organism>